<dbReference type="InterPro" id="IPR012495">
    <property type="entry name" value="TadE-like_dom"/>
</dbReference>
<feature type="region of interest" description="Disordered" evidence="1">
    <location>
        <begin position="131"/>
        <end position="177"/>
    </location>
</feature>
<feature type="domain" description="TadE-like" evidence="3">
    <location>
        <begin position="16"/>
        <end position="58"/>
    </location>
</feature>
<name>A0ABX6T2T4_9SPHN</name>
<feature type="compositionally biased region" description="Basic and acidic residues" evidence="1">
    <location>
        <begin position="131"/>
        <end position="148"/>
    </location>
</feature>
<evidence type="ECO:0000313" key="5">
    <source>
        <dbReference type="Proteomes" id="UP000516134"/>
    </source>
</evidence>
<evidence type="ECO:0000256" key="1">
    <source>
        <dbReference type="SAM" id="MobiDB-lite"/>
    </source>
</evidence>
<dbReference type="Pfam" id="PF07811">
    <property type="entry name" value="TadE"/>
    <property type="match status" value="1"/>
</dbReference>
<gene>
    <name evidence="4" type="ORF">H9L15_15040</name>
</gene>
<sequence>MICRSDAYSLKFCERGAALVEFAMLLPVLCLLIIGTLEVGYRIYAVSVSNGAIRAAARMASTGQYTGTQIDAEVVKQIRSFRKDATVSIVKKSYSDFTGVGLPEPVTSGSIASGTYCFDDINNNGTWDADRGKTVSGGRGRDLLRGDGELPNFVQVQRKDAEVQPDDQGHREHDRQQ</sequence>
<reference evidence="4 5" key="1">
    <citation type="submission" date="2020-08" db="EMBL/GenBank/DDBJ databases">
        <title>Genome sequence of Sphingomonas daechungensis KACC 18115T.</title>
        <authorList>
            <person name="Hyun D.-W."/>
            <person name="Bae J.-W."/>
        </authorList>
    </citation>
    <scope>NUCLEOTIDE SEQUENCE [LARGE SCALE GENOMIC DNA]</scope>
    <source>
        <strain evidence="4 5">KACC 18115</strain>
    </source>
</reference>
<evidence type="ECO:0000256" key="2">
    <source>
        <dbReference type="SAM" id="Phobius"/>
    </source>
</evidence>
<proteinExistence type="predicted"/>
<evidence type="ECO:0000259" key="3">
    <source>
        <dbReference type="Pfam" id="PF07811"/>
    </source>
</evidence>
<keyword evidence="2" id="KW-0812">Transmembrane</keyword>
<keyword evidence="5" id="KW-1185">Reference proteome</keyword>
<feature type="compositionally biased region" description="Basic and acidic residues" evidence="1">
    <location>
        <begin position="157"/>
        <end position="177"/>
    </location>
</feature>
<dbReference type="EMBL" id="CP060780">
    <property type="protein sequence ID" value="QNP43212.1"/>
    <property type="molecule type" value="Genomic_DNA"/>
</dbReference>
<dbReference type="RefSeq" id="WP_187714642.1">
    <property type="nucleotide sequence ID" value="NZ_CP060780.1"/>
</dbReference>
<keyword evidence="2" id="KW-1133">Transmembrane helix</keyword>
<evidence type="ECO:0000313" key="4">
    <source>
        <dbReference type="EMBL" id="QNP43212.1"/>
    </source>
</evidence>
<keyword evidence="2" id="KW-0472">Membrane</keyword>
<protein>
    <submittedName>
        <fullName evidence="4">Pilus assembly protein</fullName>
    </submittedName>
</protein>
<dbReference type="Proteomes" id="UP000516134">
    <property type="component" value="Chromosome"/>
</dbReference>
<organism evidence="4 5">
    <name type="scientific">Sphingomonas daechungensis</name>
    <dbReference type="NCBI Taxonomy" id="1176646"/>
    <lineage>
        <taxon>Bacteria</taxon>
        <taxon>Pseudomonadati</taxon>
        <taxon>Pseudomonadota</taxon>
        <taxon>Alphaproteobacteria</taxon>
        <taxon>Sphingomonadales</taxon>
        <taxon>Sphingomonadaceae</taxon>
        <taxon>Sphingomonas</taxon>
    </lineage>
</organism>
<feature type="transmembrane region" description="Helical" evidence="2">
    <location>
        <begin position="16"/>
        <end position="37"/>
    </location>
</feature>
<accession>A0ABX6T2T4</accession>